<sequence length="72" mass="8353">MEAEGGLKPLFGIGTPDEEVLPYLTVPDCGRAEWTVVSLLPKGTYEQKFSRYERIIPAFRERLLRRRGRERT</sequence>
<dbReference type="AlphaFoldDB" id="A0A1F6CMC6"/>
<reference evidence="1 2" key="1">
    <citation type="journal article" date="2016" name="Nat. Commun.">
        <title>Thousands of microbial genomes shed light on interconnected biogeochemical processes in an aquifer system.</title>
        <authorList>
            <person name="Anantharaman K."/>
            <person name="Brown C.T."/>
            <person name="Hug L.A."/>
            <person name="Sharon I."/>
            <person name="Castelle C.J."/>
            <person name="Probst A.J."/>
            <person name="Thomas B.C."/>
            <person name="Singh A."/>
            <person name="Wilkins M.J."/>
            <person name="Karaoz U."/>
            <person name="Brodie E.L."/>
            <person name="Williams K.H."/>
            <person name="Hubbard S.S."/>
            <person name="Banfield J.F."/>
        </authorList>
    </citation>
    <scope>NUCLEOTIDE SEQUENCE [LARGE SCALE GENOMIC DNA]</scope>
    <source>
        <strain evidence="2">RIFCSPLOWO2_12_FULL_64_10</strain>
    </source>
</reference>
<dbReference type="Proteomes" id="UP000178606">
    <property type="component" value="Unassembled WGS sequence"/>
</dbReference>
<evidence type="ECO:0000313" key="2">
    <source>
        <dbReference type="Proteomes" id="UP000178606"/>
    </source>
</evidence>
<accession>A0A1F6CMC6</accession>
<organism evidence="1 2">
    <name type="scientific">Handelsmanbacteria sp. (strain RIFCSPLOWO2_12_FULL_64_10)</name>
    <dbReference type="NCBI Taxonomy" id="1817868"/>
    <lineage>
        <taxon>Bacteria</taxon>
        <taxon>Candidatus Handelsmaniibacteriota</taxon>
    </lineage>
</organism>
<name>A0A1F6CMC6_HANXR</name>
<gene>
    <name evidence="1" type="ORF">A3F84_11980</name>
</gene>
<proteinExistence type="predicted"/>
<protein>
    <submittedName>
        <fullName evidence="1">Uncharacterized protein</fullName>
    </submittedName>
</protein>
<evidence type="ECO:0000313" key="1">
    <source>
        <dbReference type="EMBL" id="OGG50170.1"/>
    </source>
</evidence>
<comment type="caution">
    <text evidence="1">The sequence shown here is derived from an EMBL/GenBank/DDBJ whole genome shotgun (WGS) entry which is preliminary data.</text>
</comment>
<dbReference type="EMBL" id="MFKF01000212">
    <property type="protein sequence ID" value="OGG50170.1"/>
    <property type="molecule type" value="Genomic_DNA"/>
</dbReference>